<dbReference type="SUPFAM" id="SSF52540">
    <property type="entry name" value="P-loop containing nucleoside triphosphate hydrolases"/>
    <property type="match status" value="1"/>
</dbReference>
<evidence type="ECO:0000313" key="3">
    <source>
        <dbReference type="EMBL" id="SFZ85263.1"/>
    </source>
</evidence>
<dbReference type="PANTHER" id="PTHR12169">
    <property type="entry name" value="ATPASE N2B"/>
    <property type="match status" value="1"/>
</dbReference>
<dbReference type="Pfam" id="PF03969">
    <property type="entry name" value="AFG1_ATPase"/>
    <property type="match status" value="1"/>
</dbReference>
<keyword evidence="4" id="KW-1185">Reference proteome</keyword>
<proteinExistence type="predicted"/>
<dbReference type="PANTHER" id="PTHR12169:SF6">
    <property type="entry name" value="AFG1-LIKE ATPASE"/>
    <property type="match status" value="1"/>
</dbReference>
<dbReference type="NCBIfam" id="NF040713">
    <property type="entry name" value="ZapE"/>
    <property type="match status" value="1"/>
</dbReference>
<gene>
    <name evidence="3" type="ORF">SAMN02983003_2476</name>
</gene>
<sequence length="383" mass="41814">MASPEGPVGSALARLVADGVLTPDPKQAEAARLLDSIEAGLSAPGRMLFGFSLGSKDPVRGAYLVGDVGRGKTLLMDLFVAHTREKRVRRVHFHHFMDEVHAEIAAFRATPRGKDGKADPIAHVVKGILARTRLLCLDEFQVTDITNAMILGRLFEQLFAGGVVLVTTSNVLPRELYRNGLNRQLFLPFIGLLEAHVSVMTLDGETDYRRLKFAGRAVFHIGRGPEARAAMDRLWQAFTGGADSAPTTVESLGRKIPVPEAALGVARFPFSALCETPLGARDYIRLAERFDALVIDDVPQFDRTRSNAAKRFILLVDTLYDMGIKLAASFATPLEALGADRDTQFEFARTLSRLLEMQSETYLEAPRRDAVTAESPAEPAAAS</sequence>
<keyword evidence="1" id="KW-0547">Nucleotide-binding</keyword>
<dbReference type="InterPro" id="IPR027417">
    <property type="entry name" value="P-loop_NTPase"/>
</dbReference>
<keyword evidence="3" id="KW-0132">Cell division</keyword>
<keyword evidence="3" id="KW-0131">Cell cycle</keyword>
<dbReference type="EMBL" id="FPKU01000002">
    <property type="protein sequence ID" value="SFZ85263.1"/>
    <property type="molecule type" value="Genomic_DNA"/>
</dbReference>
<dbReference type="Proteomes" id="UP000183447">
    <property type="component" value="Unassembled WGS sequence"/>
</dbReference>
<dbReference type="Gene3D" id="3.40.50.300">
    <property type="entry name" value="P-loop containing nucleotide triphosphate hydrolases"/>
    <property type="match status" value="1"/>
</dbReference>
<reference evidence="3 4" key="1">
    <citation type="submission" date="2016-11" db="EMBL/GenBank/DDBJ databases">
        <authorList>
            <person name="Jaros S."/>
            <person name="Januszkiewicz K."/>
            <person name="Wedrychowicz H."/>
        </authorList>
    </citation>
    <scope>NUCLEOTIDE SEQUENCE [LARGE SCALE GENOMIC DNA]</scope>
    <source>
        <strain evidence="3 4">ATCC 23634</strain>
    </source>
</reference>
<dbReference type="RefSeq" id="WP_072343357.1">
    <property type="nucleotide sequence ID" value="NZ_FPKU01000002.1"/>
</dbReference>
<dbReference type="STRING" id="665118.SAMN02983003_2476"/>
<evidence type="ECO:0000256" key="2">
    <source>
        <dbReference type="ARBA" id="ARBA00022840"/>
    </source>
</evidence>
<evidence type="ECO:0000313" key="4">
    <source>
        <dbReference type="Proteomes" id="UP000183447"/>
    </source>
</evidence>
<protein>
    <submittedName>
        <fullName evidence="3">Cell division protein ZapE</fullName>
    </submittedName>
</protein>
<dbReference type="AlphaFoldDB" id="A0A1K2I0K8"/>
<dbReference type="GO" id="GO:0005737">
    <property type="term" value="C:cytoplasm"/>
    <property type="evidence" value="ECO:0007669"/>
    <property type="project" value="TreeGrafter"/>
</dbReference>
<name>A0A1K2I0K8_9HYPH</name>
<dbReference type="GO" id="GO:0005524">
    <property type="term" value="F:ATP binding"/>
    <property type="evidence" value="ECO:0007669"/>
    <property type="project" value="UniProtKB-KW"/>
</dbReference>
<keyword evidence="2" id="KW-0067">ATP-binding</keyword>
<evidence type="ECO:0000256" key="1">
    <source>
        <dbReference type="ARBA" id="ARBA00022741"/>
    </source>
</evidence>
<dbReference type="InterPro" id="IPR005654">
    <property type="entry name" value="ATPase_AFG1-like"/>
</dbReference>
<dbReference type="GO" id="GO:0016887">
    <property type="term" value="F:ATP hydrolysis activity"/>
    <property type="evidence" value="ECO:0007669"/>
    <property type="project" value="InterPro"/>
</dbReference>
<accession>A0A1K2I0K8</accession>
<organism evidence="3 4">
    <name type="scientific">Devosia enhydra</name>
    <dbReference type="NCBI Taxonomy" id="665118"/>
    <lineage>
        <taxon>Bacteria</taxon>
        <taxon>Pseudomonadati</taxon>
        <taxon>Pseudomonadota</taxon>
        <taxon>Alphaproteobacteria</taxon>
        <taxon>Hyphomicrobiales</taxon>
        <taxon>Devosiaceae</taxon>
        <taxon>Devosia</taxon>
    </lineage>
</organism>
<dbReference type="OrthoDB" id="9774491at2"/>
<dbReference type="GO" id="GO:0051301">
    <property type="term" value="P:cell division"/>
    <property type="evidence" value="ECO:0007669"/>
    <property type="project" value="UniProtKB-KW"/>
</dbReference>